<sequence>MKEINILLIKQDIHIMSIQEISVFLENGIYNLKMDIQRGIKNNMIMSDTLTAPSPISSFEASINYSGSYTSTINSNSDPNIRKPLWFFGILETGELTLYKNKFDTNHIH</sequence>
<evidence type="ECO:0000313" key="2">
    <source>
        <dbReference type="Proteomes" id="UP000193920"/>
    </source>
</evidence>
<proteinExistence type="predicted"/>
<evidence type="ECO:0000313" key="1">
    <source>
        <dbReference type="EMBL" id="ORY74026.1"/>
    </source>
</evidence>
<protein>
    <submittedName>
        <fullName evidence="1">Uncharacterized protein</fullName>
    </submittedName>
</protein>
<keyword evidence="2" id="KW-1185">Reference proteome</keyword>
<reference evidence="1 2" key="1">
    <citation type="submission" date="2016-08" db="EMBL/GenBank/DDBJ databases">
        <title>A Parts List for Fungal Cellulosomes Revealed by Comparative Genomics.</title>
        <authorList>
            <consortium name="DOE Joint Genome Institute"/>
            <person name="Haitjema C.H."/>
            <person name="Gilmore S.P."/>
            <person name="Henske J.K."/>
            <person name="Solomon K.V."/>
            <person name="De Groot R."/>
            <person name="Kuo A."/>
            <person name="Mondo S.J."/>
            <person name="Salamov A.A."/>
            <person name="Labutti K."/>
            <person name="Zhao Z."/>
            <person name="Chiniquy J."/>
            <person name="Barry K."/>
            <person name="Brewer H.M."/>
            <person name="Purvine S.O."/>
            <person name="Wright A.T."/>
            <person name="Boxma B."/>
            <person name="Van Alen T."/>
            <person name="Hackstein J.H."/>
            <person name="Baker S.E."/>
            <person name="Grigoriev I.V."/>
            <person name="O'Malley M.A."/>
        </authorList>
    </citation>
    <scope>NUCLEOTIDE SEQUENCE [LARGE SCALE GENOMIC DNA]</scope>
    <source>
        <strain evidence="1 2">G1</strain>
    </source>
</reference>
<organism evidence="1 2">
    <name type="scientific">Neocallimastix californiae</name>
    <dbReference type="NCBI Taxonomy" id="1754190"/>
    <lineage>
        <taxon>Eukaryota</taxon>
        <taxon>Fungi</taxon>
        <taxon>Fungi incertae sedis</taxon>
        <taxon>Chytridiomycota</taxon>
        <taxon>Chytridiomycota incertae sedis</taxon>
        <taxon>Neocallimastigomycetes</taxon>
        <taxon>Neocallimastigales</taxon>
        <taxon>Neocallimastigaceae</taxon>
        <taxon>Neocallimastix</taxon>
    </lineage>
</organism>
<accession>A0A1Y2ES84</accession>
<dbReference type="Proteomes" id="UP000193920">
    <property type="component" value="Unassembled WGS sequence"/>
</dbReference>
<dbReference type="EMBL" id="MCOG01000031">
    <property type="protein sequence ID" value="ORY74026.1"/>
    <property type="molecule type" value="Genomic_DNA"/>
</dbReference>
<comment type="caution">
    <text evidence="1">The sequence shown here is derived from an EMBL/GenBank/DDBJ whole genome shotgun (WGS) entry which is preliminary data.</text>
</comment>
<dbReference type="AlphaFoldDB" id="A0A1Y2ES84"/>
<name>A0A1Y2ES84_9FUNG</name>
<gene>
    <name evidence="1" type="ORF">LY90DRAFT_502885</name>
</gene>